<keyword evidence="1" id="KW-0805">Transcription regulation</keyword>
<dbReference type="InterPro" id="IPR009057">
    <property type="entry name" value="Homeodomain-like_sf"/>
</dbReference>
<dbReference type="InterPro" id="IPR001647">
    <property type="entry name" value="HTH_TetR"/>
</dbReference>
<keyword evidence="3" id="KW-0804">Transcription</keyword>
<dbReference type="Pfam" id="PF00440">
    <property type="entry name" value="TetR_N"/>
    <property type="match status" value="1"/>
</dbReference>
<feature type="domain" description="HTH tetR-type" evidence="5">
    <location>
        <begin position="11"/>
        <end position="71"/>
    </location>
</feature>
<dbReference type="PANTHER" id="PTHR30055:SF234">
    <property type="entry name" value="HTH-TYPE TRANSCRIPTIONAL REGULATOR BETI"/>
    <property type="match status" value="1"/>
</dbReference>
<evidence type="ECO:0000256" key="3">
    <source>
        <dbReference type="ARBA" id="ARBA00023163"/>
    </source>
</evidence>
<dbReference type="RefSeq" id="WP_211358157.1">
    <property type="nucleotide sequence ID" value="NZ_VFML01000001.1"/>
</dbReference>
<dbReference type="PROSITE" id="PS50977">
    <property type="entry name" value="HTH_TETR_2"/>
    <property type="match status" value="1"/>
</dbReference>
<evidence type="ECO:0000313" key="7">
    <source>
        <dbReference type="Proteomes" id="UP000320876"/>
    </source>
</evidence>
<dbReference type="SUPFAM" id="SSF48498">
    <property type="entry name" value="Tetracyclin repressor-like, C-terminal domain"/>
    <property type="match status" value="1"/>
</dbReference>
<dbReference type="EMBL" id="VFML01000001">
    <property type="protein sequence ID" value="TQJ05631.1"/>
    <property type="molecule type" value="Genomic_DNA"/>
</dbReference>
<dbReference type="GO" id="GO:0000976">
    <property type="term" value="F:transcription cis-regulatory region binding"/>
    <property type="evidence" value="ECO:0007669"/>
    <property type="project" value="TreeGrafter"/>
</dbReference>
<keyword evidence="7" id="KW-1185">Reference proteome</keyword>
<proteinExistence type="predicted"/>
<feature type="DNA-binding region" description="H-T-H motif" evidence="4">
    <location>
        <begin position="34"/>
        <end position="53"/>
    </location>
</feature>
<dbReference type="InterPro" id="IPR050109">
    <property type="entry name" value="HTH-type_TetR-like_transc_reg"/>
</dbReference>
<evidence type="ECO:0000256" key="1">
    <source>
        <dbReference type="ARBA" id="ARBA00023015"/>
    </source>
</evidence>
<dbReference type="GO" id="GO:0003700">
    <property type="term" value="F:DNA-binding transcription factor activity"/>
    <property type="evidence" value="ECO:0007669"/>
    <property type="project" value="TreeGrafter"/>
</dbReference>
<evidence type="ECO:0000259" key="5">
    <source>
        <dbReference type="PROSITE" id="PS50977"/>
    </source>
</evidence>
<organism evidence="6 7">
    <name type="scientific">Amycolatopsis cihanbeyliensis</name>
    <dbReference type="NCBI Taxonomy" id="1128664"/>
    <lineage>
        <taxon>Bacteria</taxon>
        <taxon>Bacillati</taxon>
        <taxon>Actinomycetota</taxon>
        <taxon>Actinomycetes</taxon>
        <taxon>Pseudonocardiales</taxon>
        <taxon>Pseudonocardiaceae</taxon>
        <taxon>Amycolatopsis</taxon>
    </lineage>
</organism>
<protein>
    <submittedName>
        <fullName evidence="6">TetR family transcriptional regulator</fullName>
    </submittedName>
</protein>
<accession>A0A542DRC2</accession>
<reference evidence="6 7" key="1">
    <citation type="submission" date="2019-06" db="EMBL/GenBank/DDBJ databases">
        <title>Sequencing the genomes of 1000 actinobacteria strains.</title>
        <authorList>
            <person name="Klenk H.-P."/>
        </authorList>
    </citation>
    <scope>NUCLEOTIDE SEQUENCE [LARGE SCALE GENOMIC DNA]</scope>
    <source>
        <strain evidence="6 7">DSM 45679</strain>
    </source>
</reference>
<dbReference type="PANTHER" id="PTHR30055">
    <property type="entry name" value="HTH-TYPE TRANSCRIPTIONAL REGULATOR RUTR"/>
    <property type="match status" value="1"/>
</dbReference>
<dbReference type="AlphaFoldDB" id="A0A542DRC2"/>
<gene>
    <name evidence="6" type="ORF">FB471_5468</name>
</gene>
<evidence type="ECO:0000313" key="6">
    <source>
        <dbReference type="EMBL" id="TQJ05631.1"/>
    </source>
</evidence>
<evidence type="ECO:0000256" key="2">
    <source>
        <dbReference type="ARBA" id="ARBA00023125"/>
    </source>
</evidence>
<dbReference type="Gene3D" id="1.10.357.10">
    <property type="entry name" value="Tetracycline Repressor, domain 2"/>
    <property type="match status" value="1"/>
</dbReference>
<sequence length="193" mass="21084">MTGNDGNARTSPRREKLLAAAVQYFAEHGLADISLRGLATELGTSHRMLIYHFGSKEGLLVAVVRAVEARQRAILTELAADSGLTPGEQARRMWRQLADPATHPHARLFFELYGQALQGREHTTPLLEGLVHTWLGPLTALAERAGMPPERARAHARLALATARGLVLDLLTTNDREAVQEAAELFFATYAAT</sequence>
<dbReference type="PRINTS" id="PR00455">
    <property type="entry name" value="HTHTETR"/>
</dbReference>
<dbReference type="Gene3D" id="1.10.10.60">
    <property type="entry name" value="Homeodomain-like"/>
    <property type="match status" value="1"/>
</dbReference>
<comment type="caution">
    <text evidence="6">The sequence shown here is derived from an EMBL/GenBank/DDBJ whole genome shotgun (WGS) entry which is preliminary data.</text>
</comment>
<dbReference type="Proteomes" id="UP000320876">
    <property type="component" value="Unassembled WGS sequence"/>
</dbReference>
<keyword evidence="2 4" id="KW-0238">DNA-binding</keyword>
<dbReference type="SUPFAM" id="SSF46689">
    <property type="entry name" value="Homeodomain-like"/>
    <property type="match status" value="1"/>
</dbReference>
<dbReference type="InterPro" id="IPR036271">
    <property type="entry name" value="Tet_transcr_reg_TetR-rel_C_sf"/>
</dbReference>
<name>A0A542DRC2_AMYCI</name>
<evidence type="ECO:0000256" key="4">
    <source>
        <dbReference type="PROSITE-ProRule" id="PRU00335"/>
    </source>
</evidence>